<dbReference type="InterPro" id="IPR001387">
    <property type="entry name" value="Cro/C1-type_HTH"/>
</dbReference>
<name>A0A926DSU7_9FIRM</name>
<dbReference type="SUPFAM" id="SSF47413">
    <property type="entry name" value="lambda repressor-like DNA-binding domains"/>
    <property type="match status" value="1"/>
</dbReference>
<evidence type="ECO:0000313" key="3">
    <source>
        <dbReference type="EMBL" id="MBC8542699.1"/>
    </source>
</evidence>
<feature type="domain" description="HTH cro/C1-type" evidence="2">
    <location>
        <begin position="12"/>
        <end position="66"/>
    </location>
</feature>
<dbReference type="EMBL" id="JACRSQ010000004">
    <property type="protein sequence ID" value="MBC8542699.1"/>
    <property type="molecule type" value="Genomic_DNA"/>
</dbReference>
<dbReference type="PROSITE" id="PS50943">
    <property type="entry name" value="HTH_CROC1"/>
    <property type="match status" value="1"/>
</dbReference>
<dbReference type="Gene3D" id="1.10.260.40">
    <property type="entry name" value="lambda repressor-like DNA-binding domains"/>
    <property type="match status" value="1"/>
</dbReference>
<evidence type="ECO:0000259" key="2">
    <source>
        <dbReference type="PROSITE" id="PS50943"/>
    </source>
</evidence>
<gene>
    <name evidence="3" type="ORF">H8730_03955</name>
</gene>
<keyword evidence="4" id="KW-1185">Reference proteome</keyword>
<proteinExistence type="predicted"/>
<dbReference type="CDD" id="cd00093">
    <property type="entry name" value="HTH_XRE"/>
    <property type="match status" value="1"/>
</dbReference>
<evidence type="ECO:0000313" key="4">
    <source>
        <dbReference type="Proteomes" id="UP000657006"/>
    </source>
</evidence>
<organism evidence="3 4">
    <name type="scientific">Bianquea renquensis</name>
    <dbReference type="NCBI Taxonomy" id="2763661"/>
    <lineage>
        <taxon>Bacteria</taxon>
        <taxon>Bacillati</taxon>
        <taxon>Bacillota</taxon>
        <taxon>Clostridia</taxon>
        <taxon>Eubacteriales</taxon>
        <taxon>Bianqueaceae</taxon>
        <taxon>Bianquea</taxon>
    </lineage>
</organism>
<dbReference type="AlphaFoldDB" id="A0A926DSU7"/>
<keyword evidence="1" id="KW-0238">DNA-binding</keyword>
<dbReference type="GO" id="GO:0003700">
    <property type="term" value="F:DNA-binding transcription factor activity"/>
    <property type="evidence" value="ECO:0007669"/>
    <property type="project" value="TreeGrafter"/>
</dbReference>
<dbReference type="InterPro" id="IPR010982">
    <property type="entry name" value="Lambda_DNA-bd_dom_sf"/>
</dbReference>
<comment type="caution">
    <text evidence="3">The sequence shown here is derived from an EMBL/GenBank/DDBJ whole genome shotgun (WGS) entry which is preliminary data.</text>
</comment>
<sequence length="108" mass="12344">MNDFYAKAGQRIRNLREVNRYTREKLAELAEISPKFLYEIEVGAKGFSADTLSRIASALSVSCDYILSGGKQRVYGEDILDVVKLFDDTQQRTLSNVLKLMYELQKTK</sequence>
<evidence type="ECO:0000256" key="1">
    <source>
        <dbReference type="ARBA" id="ARBA00023125"/>
    </source>
</evidence>
<dbReference type="Proteomes" id="UP000657006">
    <property type="component" value="Unassembled WGS sequence"/>
</dbReference>
<dbReference type="PANTHER" id="PTHR46797">
    <property type="entry name" value="HTH-TYPE TRANSCRIPTIONAL REGULATOR"/>
    <property type="match status" value="1"/>
</dbReference>
<dbReference type="GO" id="GO:0005829">
    <property type="term" value="C:cytosol"/>
    <property type="evidence" value="ECO:0007669"/>
    <property type="project" value="TreeGrafter"/>
</dbReference>
<accession>A0A926DSU7</accession>
<dbReference type="InterPro" id="IPR050807">
    <property type="entry name" value="TransReg_Diox_bact_type"/>
</dbReference>
<dbReference type="Pfam" id="PF12844">
    <property type="entry name" value="HTH_19"/>
    <property type="match status" value="1"/>
</dbReference>
<dbReference type="RefSeq" id="WP_177719332.1">
    <property type="nucleotide sequence ID" value="NZ_JACRSQ010000004.1"/>
</dbReference>
<protein>
    <submittedName>
        <fullName evidence="3">Helix-turn-helix transcriptional regulator</fullName>
    </submittedName>
</protein>
<dbReference type="SMART" id="SM00530">
    <property type="entry name" value="HTH_XRE"/>
    <property type="match status" value="1"/>
</dbReference>
<reference evidence="3" key="1">
    <citation type="submission" date="2020-08" db="EMBL/GenBank/DDBJ databases">
        <title>Genome public.</title>
        <authorList>
            <person name="Liu C."/>
            <person name="Sun Q."/>
        </authorList>
    </citation>
    <scope>NUCLEOTIDE SEQUENCE</scope>
    <source>
        <strain evidence="3">NSJ-32</strain>
    </source>
</reference>
<dbReference type="PANTHER" id="PTHR46797:SF1">
    <property type="entry name" value="METHYLPHOSPHONATE SYNTHASE"/>
    <property type="match status" value="1"/>
</dbReference>
<dbReference type="GO" id="GO:0003677">
    <property type="term" value="F:DNA binding"/>
    <property type="evidence" value="ECO:0007669"/>
    <property type="project" value="UniProtKB-KW"/>
</dbReference>